<dbReference type="GO" id="GO:0016301">
    <property type="term" value="F:kinase activity"/>
    <property type="evidence" value="ECO:0007669"/>
    <property type="project" value="UniProtKB-KW"/>
</dbReference>
<sequence length="355" mass="38951">MDTYHVIGLMSGTSLDGLDIAYCRLTYKNKNWIYNILNAETSAYSPYLIDSLRGAETAGAQELVALDHSFGKYMGEQVQQFILRNNLTPDFVASHGHTVFHQPEKHISLQIGHGAYLAAHANLPVVCDFRTLDIALGGQGAPLVPIGDELLFPDYDYCLNLGGISNISFNHNGQRIAYDISACNMLLNTLANEAGLNYDEDGNLARSGKLDIQLLEKLNAPAYFSQPYPKSLGKEWALQNSLQTIAESPATIADKLHTTCHHIAQQIASALQPANYKQRLLATGGGAFNLYLMELLQQYTGENYSIEVPSPEIVSFKEALVFAFLGTLRWRNETNSLQTVTGASRNSVGGAIYRG</sequence>
<evidence type="ECO:0000313" key="2">
    <source>
        <dbReference type="Proteomes" id="UP000774935"/>
    </source>
</evidence>
<keyword evidence="1" id="KW-0418">Kinase</keyword>
<accession>A0ABS6X8P1</accession>
<name>A0ABS6X8P1_9BACT</name>
<dbReference type="Proteomes" id="UP000774935">
    <property type="component" value="Unassembled WGS sequence"/>
</dbReference>
<comment type="caution">
    <text evidence="1">The sequence shown here is derived from an EMBL/GenBank/DDBJ whole genome shotgun (WGS) entry which is preliminary data.</text>
</comment>
<dbReference type="InterPro" id="IPR043129">
    <property type="entry name" value="ATPase_NBD"/>
</dbReference>
<keyword evidence="1" id="KW-0808">Transferase</keyword>
<dbReference type="InterPro" id="IPR005338">
    <property type="entry name" value="Anhydro_N_Ac-Mur_kinase"/>
</dbReference>
<dbReference type="SUPFAM" id="SSF53067">
    <property type="entry name" value="Actin-like ATPase domain"/>
    <property type="match status" value="1"/>
</dbReference>
<organism evidence="1 2">
    <name type="scientific">Pontibacter populi</name>
    <dbReference type="NCBI Taxonomy" id="890055"/>
    <lineage>
        <taxon>Bacteria</taxon>
        <taxon>Pseudomonadati</taxon>
        <taxon>Bacteroidota</taxon>
        <taxon>Cytophagia</taxon>
        <taxon>Cytophagales</taxon>
        <taxon>Hymenobacteraceae</taxon>
        <taxon>Pontibacter</taxon>
    </lineage>
</organism>
<gene>
    <name evidence="1" type="ORF">KYK27_04940</name>
</gene>
<dbReference type="PANTHER" id="PTHR30605:SF0">
    <property type="entry name" value="ANHYDRO-N-ACETYLMURAMIC ACID KINASE"/>
    <property type="match status" value="1"/>
</dbReference>
<proteinExistence type="predicted"/>
<evidence type="ECO:0000313" key="1">
    <source>
        <dbReference type="EMBL" id="MBW3364377.1"/>
    </source>
</evidence>
<dbReference type="PANTHER" id="PTHR30605">
    <property type="entry name" value="ANHYDRO-N-ACETYLMURAMIC ACID KINASE"/>
    <property type="match status" value="1"/>
</dbReference>
<dbReference type="RefSeq" id="WP_199108872.1">
    <property type="nucleotide sequence ID" value="NZ_JAHWXQ010000001.1"/>
</dbReference>
<dbReference type="EC" id="2.7.1.170" evidence="1"/>
<dbReference type="EMBL" id="JAHWXQ010000001">
    <property type="protein sequence ID" value="MBW3364377.1"/>
    <property type="molecule type" value="Genomic_DNA"/>
</dbReference>
<dbReference type="Pfam" id="PF03702">
    <property type="entry name" value="AnmK"/>
    <property type="match status" value="1"/>
</dbReference>
<dbReference type="NCBIfam" id="NF007144">
    <property type="entry name" value="PRK09585.2-3"/>
    <property type="match status" value="1"/>
</dbReference>
<keyword evidence="2" id="KW-1185">Reference proteome</keyword>
<protein>
    <submittedName>
        <fullName evidence="1">Anhydro-N-acetylmuramic acid kinase</fullName>
        <ecNumber evidence="1">2.7.1.170</ecNumber>
    </submittedName>
</protein>
<dbReference type="Gene3D" id="3.30.420.40">
    <property type="match status" value="2"/>
</dbReference>
<reference evidence="1 2" key="1">
    <citation type="submission" date="2021-07" db="EMBL/GenBank/DDBJ databases">
        <authorList>
            <person name="Kim M.K."/>
        </authorList>
    </citation>
    <scope>NUCLEOTIDE SEQUENCE [LARGE SCALE GENOMIC DNA]</scope>
    <source>
        <strain evidence="1 2">HLY7-15</strain>
    </source>
</reference>